<evidence type="ECO:0000256" key="5">
    <source>
        <dbReference type="SAM" id="Phobius"/>
    </source>
</evidence>
<proteinExistence type="predicted"/>
<dbReference type="InterPro" id="IPR013057">
    <property type="entry name" value="AA_transpt_TM"/>
</dbReference>
<dbReference type="EMBL" id="MUJZ01024480">
    <property type="protein sequence ID" value="OTF79178.1"/>
    <property type="molecule type" value="Genomic_DNA"/>
</dbReference>
<sequence length="118" mass="13161">MLGIFAMVYVVFLNIYEYYALDVVHGQIKTSPTNSIAAFAALPIICFAYQTHEIVLPVYASLAKPRSTNFIKSTIFSLILLLVIYNLGGSYGYITFGDKVKADIIQMYDARDPVVSLH</sequence>
<gene>
    <name evidence="7" type="ORF">BLA29_001077</name>
</gene>
<keyword evidence="2 5" id="KW-0812">Transmembrane</keyword>
<feature type="transmembrane region" description="Helical" evidence="5">
    <location>
        <begin position="36"/>
        <end position="55"/>
    </location>
</feature>
<keyword evidence="8" id="KW-1185">Reference proteome</keyword>
<evidence type="ECO:0000313" key="8">
    <source>
        <dbReference type="Proteomes" id="UP000194236"/>
    </source>
</evidence>
<feature type="domain" description="Amino acid transporter transmembrane" evidence="6">
    <location>
        <begin position="2"/>
        <end position="111"/>
    </location>
</feature>
<dbReference type="AlphaFoldDB" id="A0A1Y3BH32"/>
<dbReference type="GO" id="GO:0016020">
    <property type="term" value="C:membrane"/>
    <property type="evidence" value="ECO:0007669"/>
    <property type="project" value="UniProtKB-SubCell"/>
</dbReference>
<name>A0A1Y3BH32_EURMA</name>
<evidence type="ECO:0000259" key="6">
    <source>
        <dbReference type="Pfam" id="PF01490"/>
    </source>
</evidence>
<keyword evidence="4 5" id="KW-0472">Membrane</keyword>
<dbReference type="GO" id="GO:0015179">
    <property type="term" value="F:L-amino acid transmembrane transporter activity"/>
    <property type="evidence" value="ECO:0007669"/>
    <property type="project" value="TreeGrafter"/>
</dbReference>
<feature type="transmembrane region" description="Helical" evidence="5">
    <location>
        <begin position="6"/>
        <end position="24"/>
    </location>
</feature>
<dbReference type="Proteomes" id="UP000194236">
    <property type="component" value="Unassembled WGS sequence"/>
</dbReference>
<protein>
    <submittedName>
        <fullName evidence="7">Amino acid transporter-like protein</fullName>
    </submittedName>
</protein>
<evidence type="ECO:0000256" key="1">
    <source>
        <dbReference type="ARBA" id="ARBA00004141"/>
    </source>
</evidence>
<evidence type="ECO:0000256" key="3">
    <source>
        <dbReference type="ARBA" id="ARBA00022989"/>
    </source>
</evidence>
<accession>A0A1Y3BH32</accession>
<comment type="subcellular location">
    <subcellularLocation>
        <location evidence="1">Membrane</location>
        <topology evidence="1">Multi-pass membrane protein</topology>
    </subcellularLocation>
</comment>
<reference evidence="7 8" key="1">
    <citation type="submission" date="2017-03" db="EMBL/GenBank/DDBJ databases">
        <title>Genome Survey of Euroglyphus maynei.</title>
        <authorList>
            <person name="Arlian L.G."/>
            <person name="Morgan M.S."/>
            <person name="Rider S.D."/>
        </authorList>
    </citation>
    <scope>NUCLEOTIDE SEQUENCE [LARGE SCALE GENOMIC DNA]</scope>
    <source>
        <strain evidence="7">Arlian Lab</strain>
        <tissue evidence="7">Whole body</tissue>
    </source>
</reference>
<evidence type="ECO:0000256" key="2">
    <source>
        <dbReference type="ARBA" id="ARBA00022692"/>
    </source>
</evidence>
<organism evidence="7 8">
    <name type="scientific">Euroglyphus maynei</name>
    <name type="common">Mayne's house dust mite</name>
    <dbReference type="NCBI Taxonomy" id="6958"/>
    <lineage>
        <taxon>Eukaryota</taxon>
        <taxon>Metazoa</taxon>
        <taxon>Ecdysozoa</taxon>
        <taxon>Arthropoda</taxon>
        <taxon>Chelicerata</taxon>
        <taxon>Arachnida</taxon>
        <taxon>Acari</taxon>
        <taxon>Acariformes</taxon>
        <taxon>Sarcoptiformes</taxon>
        <taxon>Astigmata</taxon>
        <taxon>Psoroptidia</taxon>
        <taxon>Analgoidea</taxon>
        <taxon>Pyroglyphidae</taxon>
        <taxon>Pyroglyphinae</taxon>
        <taxon>Euroglyphus</taxon>
    </lineage>
</organism>
<dbReference type="OrthoDB" id="438545at2759"/>
<keyword evidence="3 5" id="KW-1133">Transmembrane helix</keyword>
<dbReference type="PANTHER" id="PTHR22950">
    <property type="entry name" value="AMINO ACID TRANSPORTER"/>
    <property type="match status" value="1"/>
</dbReference>
<dbReference type="Pfam" id="PF01490">
    <property type="entry name" value="Aa_trans"/>
    <property type="match status" value="1"/>
</dbReference>
<evidence type="ECO:0000313" key="7">
    <source>
        <dbReference type="EMBL" id="OTF79178.1"/>
    </source>
</evidence>
<dbReference type="PANTHER" id="PTHR22950:SF652">
    <property type="entry name" value="TRANSMEMBRANE AMINO ACID TRANSPORTER FAMILY PROTEIN"/>
    <property type="match status" value="1"/>
</dbReference>
<feature type="transmembrane region" description="Helical" evidence="5">
    <location>
        <begin position="75"/>
        <end position="94"/>
    </location>
</feature>
<evidence type="ECO:0000256" key="4">
    <source>
        <dbReference type="ARBA" id="ARBA00023136"/>
    </source>
</evidence>
<comment type="caution">
    <text evidence="7">The sequence shown here is derived from an EMBL/GenBank/DDBJ whole genome shotgun (WGS) entry which is preliminary data.</text>
</comment>